<reference evidence="1" key="1">
    <citation type="submission" date="2021-05" db="EMBL/GenBank/DDBJ databases">
        <authorList>
            <person name="Pan Q."/>
            <person name="Jouanno E."/>
            <person name="Zahm M."/>
            <person name="Klopp C."/>
            <person name="Cabau C."/>
            <person name="Louis A."/>
            <person name="Berthelot C."/>
            <person name="Parey E."/>
            <person name="Roest Crollius H."/>
            <person name="Montfort J."/>
            <person name="Robinson-Rechavi M."/>
            <person name="Bouchez O."/>
            <person name="Lampietro C."/>
            <person name="Lopez Roques C."/>
            <person name="Donnadieu C."/>
            <person name="Postlethwait J."/>
            <person name="Bobe J."/>
            <person name="Dillon D."/>
            <person name="Chandos A."/>
            <person name="von Hippel F."/>
            <person name="Guiguen Y."/>
        </authorList>
    </citation>
    <scope>NUCLEOTIDE SEQUENCE</scope>
    <source>
        <strain evidence="1">YG-Jan2019</strain>
    </source>
</reference>
<evidence type="ECO:0000313" key="1">
    <source>
        <dbReference type="EMBL" id="KAJ8010653.1"/>
    </source>
</evidence>
<dbReference type="EMBL" id="CM055733">
    <property type="protein sequence ID" value="KAJ8010653.1"/>
    <property type="molecule type" value="Genomic_DNA"/>
</dbReference>
<organism evidence="1 2">
    <name type="scientific">Dallia pectoralis</name>
    <name type="common">Alaska blackfish</name>
    <dbReference type="NCBI Taxonomy" id="75939"/>
    <lineage>
        <taxon>Eukaryota</taxon>
        <taxon>Metazoa</taxon>
        <taxon>Chordata</taxon>
        <taxon>Craniata</taxon>
        <taxon>Vertebrata</taxon>
        <taxon>Euteleostomi</taxon>
        <taxon>Actinopterygii</taxon>
        <taxon>Neopterygii</taxon>
        <taxon>Teleostei</taxon>
        <taxon>Protacanthopterygii</taxon>
        <taxon>Esociformes</taxon>
        <taxon>Umbridae</taxon>
        <taxon>Dallia</taxon>
    </lineage>
</organism>
<evidence type="ECO:0000313" key="2">
    <source>
        <dbReference type="Proteomes" id="UP001157502"/>
    </source>
</evidence>
<proteinExistence type="predicted"/>
<keyword evidence="2" id="KW-1185">Reference proteome</keyword>
<dbReference type="Proteomes" id="UP001157502">
    <property type="component" value="Chromosome 6"/>
</dbReference>
<protein>
    <submittedName>
        <fullName evidence="1">Uncharacterized protein</fullName>
    </submittedName>
</protein>
<sequence length="133" mass="14314">MQEPTVTISVENQSKQRVPELPESRDAYSTSGIGSPHWHGHFWLQLDCVLSESDTGDCVGGMLLFSPHCPHGPRVLAWRGLSTDRRGAEEQSGGLSNSESGTKECTHAGCVRGVNSLDTTASPHATAGYQNHK</sequence>
<accession>A0ACC2H458</accession>
<name>A0ACC2H458_DALPE</name>
<gene>
    <name evidence="1" type="ORF">DPEC_G00077320</name>
</gene>
<comment type="caution">
    <text evidence="1">The sequence shown here is derived from an EMBL/GenBank/DDBJ whole genome shotgun (WGS) entry which is preliminary data.</text>
</comment>